<comment type="similarity">
    <text evidence="2">Belongs to the FAM174 family.</text>
</comment>
<protein>
    <recommendedName>
        <fullName evidence="13">Membrane protein FAM174-like</fullName>
    </recommendedName>
</protein>
<sequence>MKLKMGYQMYILLAICVSMGHFVASSEDTNEKTDKTAKEGDAKALPGSVKKDLKEPNATVTNKTTNSTKSTVKPKEIDKDKLPENGSVQIESGAVIRGVLVLIGISMVFFVYLGCKTYRRRKMNVMVRKYGVRTRRSDLEMRPLPLDDDEDDETVFDVGNINKN</sequence>
<dbReference type="Pfam" id="PF06679">
    <property type="entry name" value="DUF1180"/>
    <property type="match status" value="1"/>
</dbReference>
<proteinExistence type="inferred from homology"/>
<keyword evidence="4 10" id="KW-0732">Signal</keyword>
<evidence type="ECO:0000256" key="9">
    <source>
        <dbReference type="SAM" id="Phobius"/>
    </source>
</evidence>
<dbReference type="Proteomes" id="UP001153712">
    <property type="component" value="Chromosome 4"/>
</dbReference>
<organism evidence="11 12">
    <name type="scientific">Phyllotreta striolata</name>
    <name type="common">Striped flea beetle</name>
    <name type="synonym">Crioceris striolata</name>
    <dbReference type="NCBI Taxonomy" id="444603"/>
    <lineage>
        <taxon>Eukaryota</taxon>
        <taxon>Metazoa</taxon>
        <taxon>Ecdysozoa</taxon>
        <taxon>Arthropoda</taxon>
        <taxon>Hexapoda</taxon>
        <taxon>Insecta</taxon>
        <taxon>Pterygota</taxon>
        <taxon>Neoptera</taxon>
        <taxon>Endopterygota</taxon>
        <taxon>Coleoptera</taxon>
        <taxon>Polyphaga</taxon>
        <taxon>Cucujiformia</taxon>
        <taxon>Chrysomeloidea</taxon>
        <taxon>Chrysomelidae</taxon>
        <taxon>Galerucinae</taxon>
        <taxon>Alticini</taxon>
        <taxon>Phyllotreta</taxon>
    </lineage>
</organism>
<dbReference type="PANTHER" id="PTHR28607">
    <property type="entry name" value="EXPRESSED PROTEIN"/>
    <property type="match status" value="1"/>
</dbReference>
<keyword evidence="12" id="KW-1185">Reference proteome</keyword>
<evidence type="ECO:0000256" key="6">
    <source>
        <dbReference type="ARBA" id="ARBA00023136"/>
    </source>
</evidence>
<dbReference type="GO" id="GO:0016020">
    <property type="term" value="C:membrane"/>
    <property type="evidence" value="ECO:0007669"/>
    <property type="project" value="UniProtKB-SubCell"/>
</dbReference>
<evidence type="ECO:0000256" key="3">
    <source>
        <dbReference type="ARBA" id="ARBA00022692"/>
    </source>
</evidence>
<evidence type="ECO:0008006" key="13">
    <source>
        <dbReference type="Google" id="ProtNLM"/>
    </source>
</evidence>
<evidence type="ECO:0000313" key="11">
    <source>
        <dbReference type="EMBL" id="CAG9861352.1"/>
    </source>
</evidence>
<evidence type="ECO:0000256" key="7">
    <source>
        <dbReference type="ARBA" id="ARBA00023180"/>
    </source>
</evidence>
<evidence type="ECO:0000256" key="2">
    <source>
        <dbReference type="ARBA" id="ARBA00006986"/>
    </source>
</evidence>
<dbReference type="AlphaFoldDB" id="A0A9N9XTH3"/>
<evidence type="ECO:0000256" key="4">
    <source>
        <dbReference type="ARBA" id="ARBA00022729"/>
    </source>
</evidence>
<feature type="signal peptide" evidence="10">
    <location>
        <begin position="1"/>
        <end position="25"/>
    </location>
</feature>
<evidence type="ECO:0000313" key="12">
    <source>
        <dbReference type="Proteomes" id="UP001153712"/>
    </source>
</evidence>
<feature type="region of interest" description="Disordered" evidence="8">
    <location>
        <begin position="28"/>
        <end position="72"/>
    </location>
</feature>
<dbReference type="EMBL" id="OU900097">
    <property type="protein sequence ID" value="CAG9861352.1"/>
    <property type="molecule type" value="Genomic_DNA"/>
</dbReference>
<keyword evidence="6 9" id="KW-0472">Membrane</keyword>
<feature type="transmembrane region" description="Helical" evidence="9">
    <location>
        <begin position="94"/>
        <end position="113"/>
    </location>
</feature>
<dbReference type="OrthoDB" id="5917722at2759"/>
<evidence type="ECO:0000256" key="8">
    <source>
        <dbReference type="SAM" id="MobiDB-lite"/>
    </source>
</evidence>
<keyword evidence="5 9" id="KW-1133">Transmembrane helix</keyword>
<name>A0A9N9XTH3_PHYSR</name>
<gene>
    <name evidence="11" type="ORF">PHYEVI_LOCUS7694</name>
</gene>
<evidence type="ECO:0000256" key="5">
    <source>
        <dbReference type="ARBA" id="ARBA00022989"/>
    </source>
</evidence>
<comment type="subcellular location">
    <subcellularLocation>
        <location evidence="1">Membrane</location>
        <topology evidence="1">Single-pass type I membrane protein</topology>
    </subcellularLocation>
</comment>
<evidence type="ECO:0000256" key="1">
    <source>
        <dbReference type="ARBA" id="ARBA00004479"/>
    </source>
</evidence>
<keyword evidence="7" id="KW-0325">Glycoprotein</keyword>
<dbReference type="PANTHER" id="PTHR28607:SF4">
    <property type="entry name" value="TRANSMEMBRANE PROTEIN"/>
    <property type="match status" value="1"/>
</dbReference>
<feature type="chain" id="PRO_5040426807" description="Membrane protein FAM174-like" evidence="10">
    <location>
        <begin position="26"/>
        <end position="164"/>
    </location>
</feature>
<feature type="compositionally biased region" description="Basic and acidic residues" evidence="8">
    <location>
        <begin position="29"/>
        <end position="42"/>
    </location>
</feature>
<reference evidence="11" key="1">
    <citation type="submission" date="2022-01" db="EMBL/GenBank/DDBJ databases">
        <authorList>
            <person name="King R."/>
        </authorList>
    </citation>
    <scope>NUCLEOTIDE SEQUENCE</scope>
</reference>
<accession>A0A9N9XTH3</accession>
<feature type="compositionally biased region" description="Low complexity" evidence="8">
    <location>
        <begin position="59"/>
        <end position="71"/>
    </location>
</feature>
<evidence type="ECO:0000256" key="10">
    <source>
        <dbReference type="SAM" id="SignalP"/>
    </source>
</evidence>
<dbReference type="InterPro" id="IPR009565">
    <property type="entry name" value="FAM174-like"/>
</dbReference>
<keyword evidence="3 9" id="KW-0812">Transmembrane</keyword>